<dbReference type="OrthoDB" id="10323058at2759"/>
<evidence type="ECO:0000313" key="2">
    <source>
        <dbReference type="Proteomes" id="UP000237000"/>
    </source>
</evidence>
<evidence type="ECO:0000313" key="1">
    <source>
        <dbReference type="EMBL" id="POO03685.1"/>
    </source>
</evidence>
<accession>A0A2P5G0X4</accession>
<dbReference type="EMBL" id="JXTC01000002">
    <property type="protein sequence ID" value="POO03685.1"/>
    <property type="molecule type" value="Genomic_DNA"/>
</dbReference>
<name>A0A2P5G0X4_TREOI</name>
<proteinExistence type="predicted"/>
<dbReference type="AlphaFoldDB" id="A0A2P5G0X4"/>
<protein>
    <recommendedName>
        <fullName evidence="3">RNase H type-1 domain-containing protein</fullName>
    </recommendedName>
</protein>
<dbReference type="InParanoid" id="A0A2P5G0X4"/>
<evidence type="ECO:0008006" key="3">
    <source>
        <dbReference type="Google" id="ProtNLM"/>
    </source>
</evidence>
<keyword evidence="2" id="KW-1185">Reference proteome</keyword>
<gene>
    <name evidence="1" type="ORF">TorRG33x02_008900</name>
</gene>
<dbReference type="PANTHER" id="PTHR47074">
    <property type="entry name" value="BNAC02G40300D PROTEIN"/>
    <property type="match status" value="1"/>
</dbReference>
<reference evidence="2" key="1">
    <citation type="submission" date="2016-06" db="EMBL/GenBank/DDBJ databases">
        <title>Parallel loss of symbiosis genes in relatives of nitrogen-fixing non-legume Parasponia.</title>
        <authorList>
            <person name="Van Velzen R."/>
            <person name="Holmer R."/>
            <person name="Bu F."/>
            <person name="Rutten L."/>
            <person name="Van Zeijl A."/>
            <person name="Liu W."/>
            <person name="Santuari L."/>
            <person name="Cao Q."/>
            <person name="Sharma T."/>
            <person name="Shen D."/>
            <person name="Roswanjaya Y."/>
            <person name="Wardhani T."/>
            <person name="Kalhor M.S."/>
            <person name="Jansen J."/>
            <person name="Van den Hoogen J."/>
            <person name="Gungor B."/>
            <person name="Hartog M."/>
            <person name="Hontelez J."/>
            <person name="Verver J."/>
            <person name="Yang W.-C."/>
            <person name="Schijlen E."/>
            <person name="Repin R."/>
            <person name="Schilthuizen M."/>
            <person name="Schranz E."/>
            <person name="Heidstra R."/>
            <person name="Miyata K."/>
            <person name="Fedorova E."/>
            <person name="Kohlen W."/>
            <person name="Bisseling T."/>
            <person name="Smit S."/>
            <person name="Geurts R."/>
        </authorList>
    </citation>
    <scope>NUCLEOTIDE SEQUENCE [LARGE SCALE GENOMIC DNA]</scope>
    <source>
        <strain evidence="2">cv. RG33-2</strain>
    </source>
</reference>
<comment type="caution">
    <text evidence="1">The sequence shown here is derived from an EMBL/GenBank/DDBJ whole genome shotgun (WGS) entry which is preliminary data.</text>
</comment>
<dbReference type="Proteomes" id="UP000237000">
    <property type="component" value="Unassembled WGS sequence"/>
</dbReference>
<organism evidence="1 2">
    <name type="scientific">Trema orientale</name>
    <name type="common">Charcoal tree</name>
    <name type="synonym">Celtis orientalis</name>
    <dbReference type="NCBI Taxonomy" id="63057"/>
    <lineage>
        <taxon>Eukaryota</taxon>
        <taxon>Viridiplantae</taxon>
        <taxon>Streptophyta</taxon>
        <taxon>Embryophyta</taxon>
        <taxon>Tracheophyta</taxon>
        <taxon>Spermatophyta</taxon>
        <taxon>Magnoliopsida</taxon>
        <taxon>eudicotyledons</taxon>
        <taxon>Gunneridae</taxon>
        <taxon>Pentapetalae</taxon>
        <taxon>rosids</taxon>
        <taxon>fabids</taxon>
        <taxon>Rosales</taxon>
        <taxon>Cannabaceae</taxon>
        <taxon>Trema</taxon>
    </lineage>
</organism>
<dbReference type="PANTHER" id="PTHR47074:SF11">
    <property type="entry name" value="REVERSE TRANSCRIPTASE-LIKE PROTEIN"/>
    <property type="match status" value="1"/>
</dbReference>
<dbReference type="InterPro" id="IPR052929">
    <property type="entry name" value="RNase_H-like_EbsB-rel"/>
</dbReference>
<sequence>MDSELIFSIPLSNADREDFLFRHYEEKEGTRSERNKVVHGSPIRTTEARVSFIESFLCEFVASSSSQEVKKKAALVKNLIWRAPEPGCLKLNMDASSVPGSPSIGIDFVLQDQLGHVLATGARCLFRKFSAEIAELLAIQEVY</sequence>